<dbReference type="AlphaFoldDB" id="A0A512HYM0"/>
<dbReference type="Pfam" id="PF09972">
    <property type="entry name" value="DUF2207"/>
    <property type="match status" value="1"/>
</dbReference>
<evidence type="ECO:0000256" key="1">
    <source>
        <dbReference type="SAM" id="MobiDB-lite"/>
    </source>
</evidence>
<keyword evidence="2" id="KW-0472">Membrane</keyword>
<gene>
    <name evidence="5" type="ORF">AFL01nite_28510</name>
</gene>
<feature type="transmembrane region" description="Helical" evidence="2">
    <location>
        <begin position="284"/>
        <end position="304"/>
    </location>
</feature>
<feature type="compositionally biased region" description="Gly residues" evidence="1">
    <location>
        <begin position="600"/>
        <end position="625"/>
    </location>
</feature>
<proteinExistence type="predicted"/>
<evidence type="ECO:0000259" key="4">
    <source>
        <dbReference type="Pfam" id="PF20990"/>
    </source>
</evidence>
<dbReference type="Pfam" id="PF20990">
    <property type="entry name" value="DUF2207_C"/>
    <property type="match status" value="1"/>
</dbReference>
<name>A0A512HYM0_9ACTN</name>
<feature type="transmembrane region" description="Helical" evidence="2">
    <location>
        <begin position="29"/>
        <end position="49"/>
    </location>
</feature>
<keyword evidence="2" id="KW-0812">Transmembrane</keyword>
<feature type="domain" description="DUF2207" evidence="3">
    <location>
        <begin position="64"/>
        <end position="260"/>
    </location>
</feature>
<sequence>MWNILAHRCKCLQPGVRTRCPSIPRMTRLVLRLVTAIILVGLLVVPALATMVDDTTTGVADPVTITSYRAAYDVDEDGTLRATETITADFPWGRHGIFRYWDLADRADHTVRYRPKDVSIRLDGDSVPVERLWEQGRRFRMAKIGSASDYLSPGPHTYTISYRIDGVLAPNPERVADANASWTGGDSDRSEFVWQVVAAGWSMPIRSADITIDLPETTDRLECSIGDGRSCTVAGAGTPSLRITAADLPPNTSVLVRAAMDSPAPERAHVPWSIGWDRLFGTSLAPFVVALLLAAVAFGIGYLLDRWSRERRPGLPVLFEPPEGLGPVQAAYIVDERVPRRALTATLLHLAEQGHVTLRESGSGWNVKSTMTNEAWDTLDPVARHVVSGLGLRGTNGSLFAANGSAASGKKLSQVKAAIPGVTKAWAETTGAVVPARREWTWRVLFGLAVLVVFAGTVVGLTGLYLIPFAAFAVGVVGVLMPGAGTRRTAAGRELWSRAGGFERFLGTDASQDRFDFSGREQLYTAYIPYAVAFGVADRWARKYEVATGQAAPSPLWYPVAVHTGAPGGFGGGGDAFDSFERAVSSSISAYSATQASSSSGGGGGGGGGGGFSGGGGGGGGGGSW</sequence>
<evidence type="ECO:0000256" key="2">
    <source>
        <dbReference type="SAM" id="Phobius"/>
    </source>
</evidence>
<keyword evidence="2" id="KW-1133">Transmembrane helix</keyword>
<organism evidence="5 6">
    <name type="scientific">Aeromicrobium flavum</name>
    <dbReference type="NCBI Taxonomy" id="416568"/>
    <lineage>
        <taxon>Bacteria</taxon>
        <taxon>Bacillati</taxon>
        <taxon>Actinomycetota</taxon>
        <taxon>Actinomycetes</taxon>
        <taxon>Propionibacteriales</taxon>
        <taxon>Nocardioidaceae</taxon>
        <taxon>Aeromicrobium</taxon>
    </lineage>
</organism>
<dbReference type="InterPro" id="IPR018702">
    <property type="entry name" value="DUF2207"/>
</dbReference>
<evidence type="ECO:0008006" key="7">
    <source>
        <dbReference type="Google" id="ProtNLM"/>
    </source>
</evidence>
<dbReference type="EMBL" id="BJZQ01000021">
    <property type="protein sequence ID" value="GEO90524.1"/>
    <property type="molecule type" value="Genomic_DNA"/>
</dbReference>
<feature type="transmembrane region" description="Helical" evidence="2">
    <location>
        <begin position="440"/>
        <end position="459"/>
    </location>
</feature>
<feature type="domain" description="Predicted membrane protein YciQ-like C-terminal" evidence="4">
    <location>
        <begin position="319"/>
        <end position="543"/>
    </location>
</feature>
<feature type="region of interest" description="Disordered" evidence="1">
    <location>
        <begin position="595"/>
        <end position="625"/>
    </location>
</feature>
<evidence type="ECO:0000259" key="3">
    <source>
        <dbReference type="Pfam" id="PF09972"/>
    </source>
</evidence>
<evidence type="ECO:0000313" key="6">
    <source>
        <dbReference type="Proteomes" id="UP000321769"/>
    </source>
</evidence>
<evidence type="ECO:0000313" key="5">
    <source>
        <dbReference type="EMBL" id="GEO90524.1"/>
    </source>
</evidence>
<accession>A0A512HYM0</accession>
<protein>
    <recommendedName>
        <fullName evidence="7">DUF2207 domain-containing protein</fullName>
    </recommendedName>
</protein>
<dbReference type="Proteomes" id="UP000321769">
    <property type="component" value="Unassembled WGS sequence"/>
</dbReference>
<reference evidence="5 6" key="1">
    <citation type="submission" date="2019-07" db="EMBL/GenBank/DDBJ databases">
        <title>Whole genome shotgun sequence of Aeromicrobium flavum NBRC 107625.</title>
        <authorList>
            <person name="Hosoyama A."/>
            <person name="Uohara A."/>
            <person name="Ohji S."/>
            <person name="Ichikawa N."/>
        </authorList>
    </citation>
    <scope>NUCLEOTIDE SEQUENCE [LARGE SCALE GENOMIC DNA]</scope>
    <source>
        <strain evidence="5 6">NBRC 107625</strain>
    </source>
</reference>
<dbReference type="InterPro" id="IPR048389">
    <property type="entry name" value="YciQ-like_C"/>
</dbReference>
<keyword evidence="6" id="KW-1185">Reference proteome</keyword>
<comment type="caution">
    <text evidence="5">The sequence shown here is derived from an EMBL/GenBank/DDBJ whole genome shotgun (WGS) entry which is preliminary data.</text>
</comment>